<dbReference type="InterPro" id="IPR024752">
    <property type="entry name" value="Myb/SANT-like_dom"/>
</dbReference>
<evidence type="ECO:0000256" key="1">
    <source>
        <dbReference type="SAM" id="MobiDB-lite"/>
    </source>
</evidence>
<dbReference type="InterPro" id="IPR045026">
    <property type="entry name" value="LIMYB"/>
</dbReference>
<protein>
    <recommendedName>
        <fullName evidence="2">Myb/SANT-like domain-containing protein</fullName>
    </recommendedName>
</protein>
<evidence type="ECO:0000313" key="4">
    <source>
        <dbReference type="Proteomes" id="UP000298416"/>
    </source>
</evidence>
<accession>A0A8X8X654</accession>
<dbReference type="PANTHER" id="PTHR47584">
    <property type="match status" value="1"/>
</dbReference>
<dbReference type="Pfam" id="PF12776">
    <property type="entry name" value="Myb_DNA-bind_3"/>
    <property type="match status" value="1"/>
</dbReference>
<dbReference type="EMBL" id="PNBA02000012">
    <property type="protein sequence ID" value="KAG6406415.1"/>
    <property type="molecule type" value="Genomic_DNA"/>
</dbReference>
<comment type="caution">
    <text evidence="3">The sequence shown here is derived from an EMBL/GenBank/DDBJ whole genome shotgun (WGS) entry which is preliminary data.</text>
</comment>
<reference evidence="3" key="2">
    <citation type="submission" date="2020-08" db="EMBL/GenBank/DDBJ databases">
        <title>Plant Genome Project.</title>
        <authorList>
            <person name="Zhang R.-G."/>
        </authorList>
    </citation>
    <scope>NUCLEOTIDE SEQUENCE</scope>
    <source>
        <strain evidence="3">Huo1</strain>
        <tissue evidence="3">Leaf</tissue>
    </source>
</reference>
<evidence type="ECO:0000259" key="2">
    <source>
        <dbReference type="Pfam" id="PF12776"/>
    </source>
</evidence>
<dbReference type="Proteomes" id="UP000298416">
    <property type="component" value="Unassembled WGS sequence"/>
</dbReference>
<proteinExistence type="predicted"/>
<feature type="domain" description="Myb/SANT-like" evidence="2">
    <location>
        <begin position="15"/>
        <end position="107"/>
    </location>
</feature>
<name>A0A8X8X654_SALSN</name>
<organism evidence="3">
    <name type="scientific">Salvia splendens</name>
    <name type="common">Scarlet sage</name>
    <dbReference type="NCBI Taxonomy" id="180675"/>
    <lineage>
        <taxon>Eukaryota</taxon>
        <taxon>Viridiplantae</taxon>
        <taxon>Streptophyta</taxon>
        <taxon>Embryophyta</taxon>
        <taxon>Tracheophyta</taxon>
        <taxon>Spermatophyta</taxon>
        <taxon>Magnoliopsida</taxon>
        <taxon>eudicotyledons</taxon>
        <taxon>Gunneridae</taxon>
        <taxon>Pentapetalae</taxon>
        <taxon>asterids</taxon>
        <taxon>lamiids</taxon>
        <taxon>Lamiales</taxon>
        <taxon>Lamiaceae</taxon>
        <taxon>Nepetoideae</taxon>
        <taxon>Mentheae</taxon>
        <taxon>Salviinae</taxon>
        <taxon>Salvia</taxon>
        <taxon>Salvia subgen. Calosphace</taxon>
        <taxon>core Calosphace</taxon>
    </lineage>
</organism>
<feature type="region of interest" description="Disordered" evidence="1">
    <location>
        <begin position="234"/>
        <end position="256"/>
    </location>
</feature>
<dbReference type="PANTHER" id="PTHR47584:SF14">
    <property type="entry name" value="L10-INTERACTING MYB DOMAIN-CONTAINING PROTEIN-LIKE"/>
    <property type="match status" value="1"/>
</dbReference>
<sequence length="273" mass="30880">MYIPPQTEYLYQGQWSVVCDTILIDCLERMKGHIYWDMPLFPSWITLSAAAELKNSVEVVFSEAELDERVEILRKRYKTFKALVGTNGFRWDQPTKQIIASDEMWEKLISILLMQKNEFAGAYYHHDEPMFSQLACIFGMNDVKVEGANEVVVISDNTQKVSTEVLEVYEAGVVEDEVTSPMVIPRPPVCRKLFDDGAVVTDRESTTKKGMYFIDIGSDGMLGTRFEKGVALPKPPPIVHPEAGPSGRSPHGSSCASNSPITWWPHNFRRPPF</sequence>
<gene>
    <name evidence="3" type="ORF">SASPL_134015</name>
</gene>
<evidence type="ECO:0000313" key="3">
    <source>
        <dbReference type="EMBL" id="KAG6406415.1"/>
    </source>
</evidence>
<reference evidence="3" key="1">
    <citation type="submission" date="2018-01" db="EMBL/GenBank/DDBJ databases">
        <authorList>
            <person name="Mao J.F."/>
        </authorList>
    </citation>
    <scope>NUCLEOTIDE SEQUENCE</scope>
    <source>
        <strain evidence="3">Huo1</strain>
        <tissue evidence="3">Leaf</tissue>
    </source>
</reference>
<keyword evidence="4" id="KW-1185">Reference proteome</keyword>
<dbReference type="AlphaFoldDB" id="A0A8X8X654"/>